<dbReference type="PANTHER" id="PTHR43335">
    <property type="entry name" value="ABC TRANSPORTER, ATP-BINDING PROTEIN"/>
    <property type="match status" value="1"/>
</dbReference>
<proteinExistence type="inferred from homology"/>
<evidence type="ECO:0000256" key="3">
    <source>
        <dbReference type="ARBA" id="ARBA00022741"/>
    </source>
</evidence>
<dbReference type="CDD" id="cd03230">
    <property type="entry name" value="ABC_DR_subfamily_A"/>
    <property type="match status" value="1"/>
</dbReference>
<evidence type="ECO:0000256" key="2">
    <source>
        <dbReference type="ARBA" id="ARBA00022448"/>
    </source>
</evidence>
<reference evidence="6 7" key="1">
    <citation type="journal article" date="2016" name="Nat. Commun.">
        <title>Thousands of microbial genomes shed light on interconnected biogeochemical processes in an aquifer system.</title>
        <authorList>
            <person name="Anantharaman K."/>
            <person name="Brown C.T."/>
            <person name="Hug L.A."/>
            <person name="Sharon I."/>
            <person name="Castelle C.J."/>
            <person name="Probst A.J."/>
            <person name="Thomas B.C."/>
            <person name="Singh A."/>
            <person name="Wilkins M.J."/>
            <person name="Karaoz U."/>
            <person name="Brodie E.L."/>
            <person name="Williams K.H."/>
            <person name="Hubbard S.S."/>
            <person name="Banfield J.F."/>
        </authorList>
    </citation>
    <scope>NUCLEOTIDE SEQUENCE [LARGE SCALE GENOMIC DNA]</scope>
</reference>
<feature type="domain" description="ABC transporter" evidence="5">
    <location>
        <begin position="2"/>
        <end position="230"/>
    </location>
</feature>
<dbReference type="InterPro" id="IPR003439">
    <property type="entry name" value="ABC_transporter-like_ATP-bd"/>
</dbReference>
<dbReference type="InterPro" id="IPR027417">
    <property type="entry name" value="P-loop_NTPase"/>
</dbReference>
<evidence type="ECO:0000313" key="6">
    <source>
        <dbReference type="EMBL" id="OGG15820.1"/>
    </source>
</evidence>
<protein>
    <recommendedName>
        <fullName evidence="5">ABC transporter domain-containing protein</fullName>
    </recommendedName>
</protein>
<keyword evidence="4" id="KW-0067">ATP-binding</keyword>
<evidence type="ECO:0000259" key="5">
    <source>
        <dbReference type="PROSITE" id="PS50893"/>
    </source>
</evidence>
<gene>
    <name evidence="6" type="ORF">A3D78_04320</name>
</gene>
<dbReference type="Proteomes" id="UP000176253">
    <property type="component" value="Unassembled WGS sequence"/>
</dbReference>
<evidence type="ECO:0000256" key="1">
    <source>
        <dbReference type="ARBA" id="ARBA00005417"/>
    </source>
</evidence>
<sequence length="302" mass="33650">MITLTNLSKKFDSQLVINNLNLKIKESEIVGLLGPNGAGKTTTLRMIAGVIPPSKGTVNIDGQNIAVADILKKRIGYLPENNPLYSDLTVEEYLSFWADMKEIAKEKRPEAIDFVIDRCGIADVYYRPISELSKGYRQRVGLSQALLTRPDILIFDEPTEGLDPNQRQDIAALIKDLGKKRTVIISSHVLTELSKIASRLIIIHKGNIVADDSPENLKKIGSNSQTIEMEVKGINVVSQIKKIAGVLGVKQTKPNYFIIKAEKKRDLREDIFKLSVKNKWILLTLVAKERAIEDVFSQLTSG</sequence>
<dbReference type="PROSITE" id="PS50893">
    <property type="entry name" value="ABC_TRANSPORTER_2"/>
    <property type="match status" value="1"/>
</dbReference>
<dbReference type="GO" id="GO:0005524">
    <property type="term" value="F:ATP binding"/>
    <property type="evidence" value="ECO:0007669"/>
    <property type="project" value="UniProtKB-KW"/>
</dbReference>
<evidence type="ECO:0000313" key="7">
    <source>
        <dbReference type="Proteomes" id="UP000176253"/>
    </source>
</evidence>
<dbReference type="Gene3D" id="3.40.50.300">
    <property type="entry name" value="P-loop containing nucleotide triphosphate hydrolases"/>
    <property type="match status" value="1"/>
</dbReference>
<name>A0A1F5ZTM6_9BACT</name>
<dbReference type="SMART" id="SM00382">
    <property type="entry name" value="AAA"/>
    <property type="match status" value="1"/>
</dbReference>
<keyword evidence="2" id="KW-0813">Transport</keyword>
<dbReference type="EMBL" id="MFJM01000071">
    <property type="protein sequence ID" value="OGG15820.1"/>
    <property type="molecule type" value="Genomic_DNA"/>
</dbReference>
<dbReference type="STRING" id="1798383.A3D78_04320"/>
<dbReference type="GO" id="GO:0016887">
    <property type="term" value="F:ATP hydrolysis activity"/>
    <property type="evidence" value="ECO:0007669"/>
    <property type="project" value="InterPro"/>
</dbReference>
<keyword evidence="3" id="KW-0547">Nucleotide-binding</keyword>
<comment type="similarity">
    <text evidence="1">Belongs to the ABC transporter superfamily.</text>
</comment>
<dbReference type="InterPro" id="IPR003593">
    <property type="entry name" value="AAA+_ATPase"/>
</dbReference>
<dbReference type="PANTHER" id="PTHR43335:SF4">
    <property type="entry name" value="ABC TRANSPORTER, ATP-BINDING PROTEIN"/>
    <property type="match status" value="1"/>
</dbReference>
<dbReference type="SUPFAM" id="SSF52540">
    <property type="entry name" value="P-loop containing nucleoside triphosphate hydrolases"/>
    <property type="match status" value="1"/>
</dbReference>
<dbReference type="AlphaFoldDB" id="A0A1F5ZTM6"/>
<comment type="caution">
    <text evidence="6">The sequence shown here is derived from an EMBL/GenBank/DDBJ whole genome shotgun (WGS) entry which is preliminary data.</text>
</comment>
<dbReference type="Pfam" id="PF00005">
    <property type="entry name" value="ABC_tran"/>
    <property type="match status" value="1"/>
</dbReference>
<evidence type="ECO:0000256" key="4">
    <source>
        <dbReference type="ARBA" id="ARBA00022840"/>
    </source>
</evidence>
<organism evidence="6 7">
    <name type="scientific">Candidatus Gottesmanbacteria bacterium RIFCSPHIGHO2_02_FULL_39_14</name>
    <dbReference type="NCBI Taxonomy" id="1798383"/>
    <lineage>
        <taxon>Bacteria</taxon>
        <taxon>Candidatus Gottesmaniibacteriota</taxon>
    </lineage>
</organism>
<accession>A0A1F5ZTM6</accession>